<feature type="domain" description="N-acetyltransferase" evidence="3">
    <location>
        <begin position="3"/>
        <end position="158"/>
    </location>
</feature>
<evidence type="ECO:0000259" key="3">
    <source>
        <dbReference type="PROSITE" id="PS51186"/>
    </source>
</evidence>
<evidence type="ECO:0000256" key="2">
    <source>
        <dbReference type="ARBA" id="ARBA00023315"/>
    </source>
</evidence>
<dbReference type="InterPro" id="IPR000182">
    <property type="entry name" value="GNAT_dom"/>
</dbReference>
<organism evidence="4 5">
    <name type="scientific">Actinomycetospora aurantiaca</name>
    <dbReference type="NCBI Taxonomy" id="3129233"/>
    <lineage>
        <taxon>Bacteria</taxon>
        <taxon>Bacillati</taxon>
        <taxon>Actinomycetota</taxon>
        <taxon>Actinomycetes</taxon>
        <taxon>Pseudonocardiales</taxon>
        <taxon>Pseudonocardiaceae</taxon>
        <taxon>Actinomycetospora</taxon>
    </lineage>
</organism>
<evidence type="ECO:0000256" key="1">
    <source>
        <dbReference type="ARBA" id="ARBA00022679"/>
    </source>
</evidence>
<keyword evidence="2" id="KW-0012">Acyltransferase</keyword>
<dbReference type="InterPro" id="IPR016181">
    <property type="entry name" value="Acyl_CoA_acyltransferase"/>
</dbReference>
<dbReference type="InterPro" id="IPR051016">
    <property type="entry name" value="Diverse_Substrate_AcTransf"/>
</dbReference>
<keyword evidence="1" id="KW-0808">Transferase</keyword>
<evidence type="ECO:0000313" key="4">
    <source>
        <dbReference type="EMBL" id="MEJ2871357.1"/>
    </source>
</evidence>
<keyword evidence="5" id="KW-1185">Reference proteome</keyword>
<comment type="caution">
    <text evidence="4">The sequence shown here is derived from an EMBL/GenBank/DDBJ whole genome shotgun (WGS) entry which is preliminary data.</text>
</comment>
<dbReference type="CDD" id="cd04301">
    <property type="entry name" value="NAT_SF"/>
    <property type="match status" value="1"/>
</dbReference>
<dbReference type="Gene3D" id="3.40.630.30">
    <property type="match status" value="1"/>
</dbReference>
<proteinExistence type="predicted"/>
<reference evidence="4 5" key="1">
    <citation type="submission" date="2024-03" db="EMBL/GenBank/DDBJ databases">
        <title>Actinomycetospora sp. OC33-EN08, a novel actinomycete isolated from wild orchid (Aerides multiflora).</title>
        <authorList>
            <person name="Suriyachadkun C."/>
        </authorList>
    </citation>
    <scope>NUCLEOTIDE SEQUENCE [LARGE SCALE GENOMIC DNA]</scope>
    <source>
        <strain evidence="4 5">OC33-EN08</strain>
    </source>
</reference>
<accession>A0ABU8MXM8</accession>
<evidence type="ECO:0000313" key="5">
    <source>
        <dbReference type="Proteomes" id="UP001385809"/>
    </source>
</evidence>
<dbReference type="EMBL" id="JBBEGN010000021">
    <property type="protein sequence ID" value="MEJ2871357.1"/>
    <property type="molecule type" value="Genomic_DNA"/>
</dbReference>
<gene>
    <name evidence="4" type="ORF">WCD74_26605</name>
</gene>
<dbReference type="RefSeq" id="WP_337697925.1">
    <property type="nucleotide sequence ID" value="NZ_JBBEGN010000021.1"/>
</dbReference>
<dbReference type="PROSITE" id="PS51186">
    <property type="entry name" value="GNAT"/>
    <property type="match status" value="1"/>
</dbReference>
<name>A0ABU8MXM8_9PSEU</name>
<sequence length="158" mass="17352">MTVVIRPAEPADLPTLVRFVHELAVYEREPDACRLTEDQLGTALFGPSPAVFASVAGHDGEIAGTAIWFLTYSTWTGVHGIHLEDLYVSPDHRRHGVARALLADLARTCVDRGYERLEWAVLDWNTPALDFYAALGSTPQDGWTTHRVDGEALGALAR</sequence>
<dbReference type="PANTHER" id="PTHR10545">
    <property type="entry name" value="DIAMINE N-ACETYLTRANSFERASE"/>
    <property type="match status" value="1"/>
</dbReference>
<protein>
    <submittedName>
        <fullName evidence="4">GNAT family N-acetyltransferase</fullName>
    </submittedName>
</protein>
<dbReference type="SUPFAM" id="SSF55729">
    <property type="entry name" value="Acyl-CoA N-acyltransferases (Nat)"/>
    <property type="match status" value="1"/>
</dbReference>
<dbReference type="PANTHER" id="PTHR10545:SF29">
    <property type="entry name" value="GH14572P-RELATED"/>
    <property type="match status" value="1"/>
</dbReference>
<dbReference type="Proteomes" id="UP001385809">
    <property type="component" value="Unassembled WGS sequence"/>
</dbReference>
<dbReference type="Pfam" id="PF00583">
    <property type="entry name" value="Acetyltransf_1"/>
    <property type="match status" value="1"/>
</dbReference>